<dbReference type="EMBL" id="CAJVQC010147686">
    <property type="protein sequence ID" value="CAG8845642.1"/>
    <property type="molecule type" value="Genomic_DNA"/>
</dbReference>
<reference evidence="1" key="1">
    <citation type="submission" date="2021-06" db="EMBL/GenBank/DDBJ databases">
        <authorList>
            <person name="Kallberg Y."/>
            <person name="Tangrot J."/>
            <person name="Rosling A."/>
        </authorList>
    </citation>
    <scope>NUCLEOTIDE SEQUENCE</scope>
    <source>
        <strain evidence="1">MA461A</strain>
    </source>
</reference>
<evidence type="ECO:0000313" key="2">
    <source>
        <dbReference type="Proteomes" id="UP000789920"/>
    </source>
</evidence>
<keyword evidence="2" id="KW-1185">Reference proteome</keyword>
<organism evidence="1 2">
    <name type="scientific">Racocetra persica</name>
    <dbReference type="NCBI Taxonomy" id="160502"/>
    <lineage>
        <taxon>Eukaryota</taxon>
        <taxon>Fungi</taxon>
        <taxon>Fungi incertae sedis</taxon>
        <taxon>Mucoromycota</taxon>
        <taxon>Glomeromycotina</taxon>
        <taxon>Glomeromycetes</taxon>
        <taxon>Diversisporales</taxon>
        <taxon>Gigasporaceae</taxon>
        <taxon>Racocetra</taxon>
    </lineage>
</organism>
<comment type="caution">
    <text evidence="1">The sequence shown here is derived from an EMBL/GenBank/DDBJ whole genome shotgun (WGS) entry which is preliminary data.</text>
</comment>
<protein>
    <submittedName>
        <fullName evidence="1">2330_t:CDS:1</fullName>
    </submittedName>
</protein>
<evidence type="ECO:0000313" key="1">
    <source>
        <dbReference type="EMBL" id="CAG8845642.1"/>
    </source>
</evidence>
<sequence length="60" mass="7066">IYFSDESDQNISISNNIVCRDLTNNKNNPKMPTTKYFMITNQNKYVLMFYGYRICGITTK</sequence>
<gene>
    <name evidence="1" type="ORF">RPERSI_LOCUS33755</name>
</gene>
<feature type="non-terminal residue" evidence="1">
    <location>
        <position position="1"/>
    </location>
</feature>
<feature type="non-terminal residue" evidence="1">
    <location>
        <position position="60"/>
    </location>
</feature>
<accession>A0ACA9SQM9</accession>
<dbReference type="Proteomes" id="UP000789920">
    <property type="component" value="Unassembled WGS sequence"/>
</dbReference>
<name>A0ACA9SQM9_9GLOM</name>
<proteinExistence type="predicted"/>